<dbReference type="Proteomes" id="UP000823616">
    <property type="component" value="Unassembled WGS sequence"/>
</dbReference>
<evidence type="ECO:0000313" key="3">
    <source>
        <dbReference type="EMBL" id="MBO8450627.1"/>
    </source>
</evidence>
<dbReference type="SMART" id="SM00028">
    <property type="entry name" value="TPR"/>
    <property type="match status" value="9"/>
</dbReference>
<reference evidence="3" key="1">
    <citation type="submission" date="2020-10" db="EMBL/GenBank/DDBJ databases">
        <authorList>
            <person name="Gilroy R."/>
        </authorList>
    </citation>
    <scope>NUCLEOTIDE SEQUENCE</scope>
    <source>
        <strain evidence="3">B3-4054</strain>
    </source>
</reference>
<protein>
    <submittedName>
        <fullName evidence="3">Tetratricopeptide repeat protein</fullName>
    </submittedName>
</protein>
<reference evidence="3" key="2">
    <citation type="journal article" date="2021" name="PeerJ">
        <title>Extensive microbial diversity within the chicken gut microbiome revealed by metagenomics and culture.</title>
        <authorList>
            <person name="Gilroy R."/>
            <person name="Ravi A."/>
            <person name="Getino M."/>
            <person name="Pursley I."/>
            <person name="Horton D.L."/>
            <person name="Alikhan N.F."/>
            <person name="Baker D."/>
            <person name="Gharbi K."/>
            <person name="Hall N."/>
            <person name="Watson M."/>
            <person name="Adriaenssens E.M."/>
            <person name="Foster-Nyarko E."/>
            <person name="Jarju S."/>
            <person name="Secka A."/>
            <person name="Antonio M."/>
            <person name="Oren A."/>
            <person name="Chaudhuri R.R."/>
            <person name="La Ragione R."/>
            <person name="Hildebrand F."/>
            <person name="Pallen M.J."/>
        </authorList>
    </citation>
    <scope>NUCLEOTIDE SEQUENCE</scope>
    <source>
        <strain evidence="3">B3-4054</strain>
    </source>
</reference>
<dbReference type="SUPFAM" id="SSF48452">
    <property type="entry name" value="TPR-like"/>
    <property type="match status" value="2"/>
</dbReference>
<proteinExistence type="predicted"/>
<dbReference type="InterPro" id="IPR019734">
    <property type="entry name" value="TPR_rpt"/>
</dbReference>
<organism evidence="3 4">
    <name type="scientific">Candidatus Avitreponema avistercoris</name>
    <dbReference type="NCBI Taxonomy" id="2840705"/>
    <lineage>
        <taxon>Bacteria</taxon>
        <taxon>Pseudomonadati</taxon>
        <taxon>Spirochaetota</taxon>
        <taxon>Spirochaetia</taxon>
        <taxon>Spirochaetales</taxon>
        <taxon>Candidatus Avitreponema</taxon>
    </lineage>
</organism>
<keyword evidence="1" id="KW-0802">TPR repeat</keyword>
<accession>A0A9D9EMN6</accession>
<name>A0A9D9EMN6_9SPIR</name>
<dbReference type="EMBL" id="JADIMS010000108">
    <property type="protein sequence ID" value="MBO8450627.1"/>
    <property type="molecule type" value="Genomic_DNA"/>
</dbReference>
<gene>
    <name evidence="3" type="ORF">IAA96_05925</name>
</gene>
<sequence length="693" mass="75061">MRSGRKRLAGILSAVLWLVCGAALFARSPDARDLYQAGKSAENAGDWYTAAEHYQEALHRNPAFFDAQFSLAVCFYELEEYDRALSCVLEAAKLRADSPDVLSLQGFILIGLGRLPEAETVFTRILQRWPNHIDARFGLGELDVAAGRISSAENQYMEALHRSPRSRKALLSLAVICQQEGKADAAAQFIDQALEYYGDNAQTLYIAGVFAAREKNYGLAERYLRSALAVEPENPETLNAWASVLYYAGRFREMNEAADRMIQLDRSNPAAWYQKTLALSELQRDSEAVAAARAGLVSAAEDEILRFFAEDIVLRTFALEDPARADWAQDRFTRADSFARHHMAVRALAEYRRGLQLNPYDTDARQAYASLLLAGGQYSRYLEEMQFIQSLGEDSVTVADAVENYGSLLAQSVAVRWDIDPLYVDMGHISVGIYCTESESGLTHPGAEETAVLAFADALAAFRRFSVHAEPENLSGYAAAFRTSRERNEDFFFLLSFEEGGSGISLSADLYVSRTGSPAANFTVSGTGNSRFSSSVRRLADSAASAFPVFGRILRRDQNRVVLDLGSREGVAVDSVLTVVPDGALHFAAEGLALQFAGDAALGTVTVSTVESGLSEGSFSRSGFFDRMNPGDFVVLQTENPEDPASGGGQTAGDAAAGAADRTSSAGSGSGTTGQTATEAGNPALFSLLRAIR</sequence>
<dbReference type="PROSITE" id="PS50005">
    <property type="entry name" value="TPR"/>
    <property type="match status" value="1"/>
</dbReference>
<dbReference type="PANTHER" id="PTHR12558:SF33">
    <property type="entry name" value="BLL7664 PROTEIN"/>
    <property type="match status" value="1"/>
</dbReference>
<evidence type="ECO:0000313" key="4">
    <source>
        <dbReference type="Proteomes" id="UP000823616"/>
    </source>
</evidence>
<dbReference type="AlphaFoldDB" id="A0A9D9EMN6"/>
<dbReference type="Pfam" id="PF14559">
    <property type="entry name" value="TPR_19"/>
    <property type="match status" value="1"/>
</dbReference>
<dbReference type="Gene3D" id="1.25.40.10">
    <property type="entry name" value="Tetratricopeptide repeat domain"/>
    <property type="match status" value="2"/>
</dbReference>
<dbReference type="PANTHER" id="PTHR12558">
    <property type="entry name" value="CELL DIVISION CYCLE 16,23,27"/>
    <property type="match status" value="1"/>
</dbReference>
<feature type="repeat" description="TPR" evidence="1">
    <location>
        <begin position="201"/>
        <end position="234"/>
    </location>
</feature>
<evidence type="ECO:0000256" key="2">
    <source>
        <dbReference type="SAM" id="MobiDB-lite"/>
    </source>
</evidence>
<evidence type="ECO:0000256" key="1">
    <source>
        <dbReference type="PROSITE-ProRule" id="PRU00339"/>
    </source>
</evidence>
<comment type="caution">
    <text evidence="3">The sequence shown here is derived from an EMBL/GenBank/DDBJ whole genome shotgun (WGS) entry which is preliminary data.</text>
</comment>
<feature type="compositionally biased region" description="Low complexity" evidence="2">
    <location>
        <begin position="652"/>
        <end position="681"/>
    </location>
</feature>
<feature type="region of interest" description="Disordered" evidence="2">
    <location>
        <begin position="635"/>
        <end position="681"/>
    </location>
</feature>
<dbReference type="InterPro" id="IPR011990">
    <property type="entry name" value="TPR-like_helical_dom_sf"/>
</dbReference>
<dbReference type="Pfam" id="PF13432">
    <property type="entry name" value="TPR_16"/>
    <property type="match status" value="1"/>
</dbReference>